<sequence>MSDANERHLQRAQAELRAGGAVLLRDDQNDVLVMSPERAAPDRLAALAALTGAPADLLISRRRAALAGLVAPIDSDDPRGVEPVAAPIRDIHDPSWRLAADPMLSGDGATARAHALGRLRPAGRASAAAIALAKRGGLLPALVAVERPAGQLPGAAATLDPVVIDARLLKEGQIAAGHLTQVAEARVPLADAENCRLIAFRPADGGPEHLAIVVGEPNPAAPILARLHSECFTGDLLGSLRCDCGEQLKGAIRAMAASGGGVVLYLAQEGRGIGLINKLRAYALQDRGLDTVDANLTLGYEADERDFRPAAEMLRALGHTRIRLLTNNPAKVVALGTHGIEVVERVPHAFPANGHNAGYLSTKARRAGHML</sequence>
<dbReference type="InterPro" id="IPR032677">
    <property type="entry name" value="GTP_cyclohydro_II"/>
</dbReference>
<dbReference type="NCBIfam" id="TIGR00505">
    <property type="entry name" value="ribA"/>
    <property type="match status" value="1"/>
</dbReference>
<evidence type="ECO:0000259" key="10">
    <source>
        <dbReference type="Pfam" id="PF00925"/>
    </source>
</evidence>
<protein>
    <recommendedName>
        <fullName evidence="9">GTP cyclohydrolase-2</fullName>
        <ecNumber evidence="9">3.5.4.25</ecNumber>
    </recommendedName>
    <alternativeName>
        <fullName evidence="9">GTP cyclohydrolase II</fullName>
    </alternativeName>
</protein>
<comment type="pathway">
    <text evidence="1 9">Cofactor biosynthesis; riboflavin biosynthesis; 5-amino-6-(D-ribitylamino)uracil from GTP: step 1/4.</text>
</comment>
<dbReference type="EMBL" id="BMDZ01000051">
    <property type="protein sequence ID" value="GGB52754.1"/>
    <property type="molecule type" value="Genomic_DNA"/>
</dbReference>
<organism evidence="11 12">
    <name type="scientific">Tistrella bauzanensis</name>
    <dbReference type="NCBI Taxonomy" id="657419"/>
    <lineage>
        <taxon>Bacteria</taxon>
        <taxon>Pseudomonadati</taxon>
        <taxon>Pseudomonadota</taxon>
        <taxon>Alphaproteobacteria</taxon>
        <taxon>Geminicoccales</taxon>
        <taxon>Geminicoccaceae</taxon>
        <taxon>Tistrella</taxon>
    </lineage>
</organism>
<feature type="active site" description="Proton acceptor" evidence="9">
    <location>
        <position position="303"/>
    </location>
</feature>
<dbReference type="Pfam" id="PF00925">
    <property type="entry name" value="GTP_cyclohydro2"/>
    <property type="match status" value="1"/>
</dbReference>
<dbReference type="EC" id="3.5.4.25" evidence="9"/>
<evidence type="ECO:0000256" key="4">
    <source>
        <dbReference type="ARBA" id="ARBA00022741"/>
    </source>
</evidence>
<comment type="catalytic activity">
    <reaction evidence="8 9">
        <text>GTP + 4 H2O = 2,5-diamino-6-hydroxy-4-(5-phosphoribosylamino)-pyrimidine + formate + 2 phosphate + 3 H(+)</text>
        <dbReference type="Rhea" id="RHEA:23704"/>
        <dbReference type="ChEBI" id="CHEBI:15377"/>
        <dbReference type="ChEBI" id="CHEBI:15378"/>
        <dbReference type="ChEBI" id="CHEBI:15740"/>
        <dbReference type="ChEBI" id="CHEBI:37565"/>
        <dbReference type="ChEBI" id="CHEBI:43474"/>
        <dbReference type="ChEBI" id="CHEBI:58614"/>
        <dbReference type="EC" id="3.5.4.25"/>
    </reaction>
</comment>
<feature type="binding site" evidence="9">
    <location>
        <position position="244"/>
    </location>
    <ligand>
        <name>Zn(2+)</name>
        <dbReference type="ChEBI" id="CHEBI:29105"/>
        <note>catalytic</note>
    </ligand>
</feature>
<name>A0ABQ1IXQ6_9PROT</name>
<feature type="binding site" evidence="9">
    <location>
        <position position="291"/>
    </location>
    <ligand>
        <name>GTP</name>
        <dbReference type="ChEBI" id="CHEBI:37565"/>
    </ligand>
</feature>
<gene>
    <name evidence="9" type="primary">ribA</name>
    <name evidence="11" type="ORF">GCM10011505_37180</name>
</gene>
<feature type="active site" description="Nucleophile" evidence="9">
    <location>
        <position position="305"/>
    </location>
</feature>
<evidence type="ECO:0000256" key="9">
    <source>
        <dbReference type="HAMAP-Rule" id="MF_00179"/>
    </source>
</evidence>
<feature type="binding site" evidence="9">
    <location>
        <position position="231"/>
    </location>
    <ligand>
        <name>Zn(2+)</name>
        <dbReference type="ChEBI" id="CHEBI:29105"/>
        <note>catalytic</note>
    </ligand>
</feature>
<evidence type="ECO:0000256" key="1">
    <source>
        <dbReference type="ARBA" id="ARBA00004853"/>
    </source>
</evidence>
<feature type="binding site" evidence="9">
    <location>
        <begin position="269"/>
        <end position="271"/>
    </location>
    <ligand>
        <name>GTP</name>
        <dbReference type="ChEBI" id="CHEBI:37565"/>
    </ligand>
</feature>
<reference evidence="12" key="1">
    <citation type="journal article" date="2019" name="Int. J. Syst. Evol. Microbiol.">
        <title>The Global Catalogue of Microorganisms (GCM) 10K type strain sequencing project: providing services to taxonomists for standard genome sequencing and annotation.</title>
        <authorList>
            <consortium name="The Broad Institute Genomics Platform"/>
            <consortium name="The Broad Institute Genome Sequencing Center for Infectious Disease"/>
            <person name="Wu L."/>
            <person name="Ma J."/>
        </authorList>
    </citation>
    <scope>NUCLEOTIDE SEQUENCE [LARGE SCALE GENOMIC DNA]</scope>
    <source>
        <strain evidence="12">CGMCC 1.10188</strain>
    </source>
</reference>
<feature type="domain" description="GTP cyclohydrolase II" evidence="10">
    <location>
        <begin position="181"/>
        <end position="347"/>
    </location>
</feature>
<evidence type="ECO:0000256" key="8">
    <source>
        <dbReference type="ARBA" id="ARBA00049295"/>
    </source>
</evidence>
<evidence type="ECO:0000256" key="5">
    <source>
        <dbReference type="ARBA" id="ARBA00022801"/>
    </source>
</evidence>
<keyword evidence="7 9" id="KW-0342">GTP-binding</keyword>
<feature type="binding site" evidence="9">
    <location>
        <position position="331"/>
    </location>
    <ligand>
        <name>GTP</name>
        <dbReference type="ChEBI" id="CHEBI:37565"/>
    </ligand>
</feature>
<accession>A0ABQ1IXQ6</accession>
<keyword evidence="4 9" id="KW-0547">Nucleotide-binding</keyword>
<keyword evidence="6 9" id="KW-0862">Zinc</keyword>
<keyword evidence="2 9" id="KW-0686">Riboflavin biosynthesis</keyword>
<dbReference type="Gene3D" id="3.40.50.10990">
    <property type="entry name" value="GTP cyclohydrolase II"/>
    <property type="match status" value="1"/>
</dbReference>
<dbReference type="PANTHER" id="PTHR21327">
    <property type="entry name" value="GTP CYCLOHYDROLASE II-RELATED"/>
    <property type="match status" value="1"/>
</dbReference>
<proteinExistence type="inferred from homology"/>
<feature type="binding site" evidence="9">
    <location>
        <position position="326"/>
    </location>
    <ligand>
        <name>GTP</name>
        <dbReference type="ChEBI" id="CHEBI:37565"/>
    </ligand>
</feature>
<comment type="function">
    <text evidence="9">Catalyzes the conversion of GTP to 2,5-diamino-6-ribosylamino-4(3H)-pyrimidinone 5'-phosphate (DARP), formate and pyrophosphate.</text>
</comment>
<dbReference type="Proteomes" id="UP000603352">
    <property type="component" value="Unassembled WGS sequence"/>
</dbReference>
<evidence type="ECO:0000256" key="6">
    <source>
        <dbReference type="ARBA" id="ARBA00022833"/>
    </source>
</evidence>
<dbReference type="SUPFAM" id="SSF142695">
    <property type="entry name" value="RibA-like"/>
    <property type="match status" value="1"/>
</dbReference>
<feature type="binding site" evidence="9">
    <location>
        <position position="247"/>
    </location>
    <ligand>
        <name>GTP</name>
        <dbReference type="ChEBI" id="CHEBI:37565"/>
    </ligand>
</feature>
<dbReference type="PANTHER" id="PTHR21327:SF18">
    <property type="entry name" value="3,4-DIHYDROXY-2-BUTANONE 4-PHOSPHATE SYNTHASE"/>
    <property type="match status" value="1"/>
</dbReference>
<dbReference type="InterPro" id="IPR036144">
    <property type="entry name" value="RibA-like_sf"/>
</dbReference>
<evidence type="ECO:0000256" key="2">
    <source>
        <dbReference type="ARBA" id="ARBA00022619"/>
    </source>
</evidence>
<keyword evidence="3 9" id="KW-0479">Metal-binding</keyword>
<dbReference type="InterPro" id="IPR000926">
    <property type="entry name" value="RibA"/>
</dbReference>
<evidence type="ECO:0000313" key="11">
    <source>
        <dbReference type="EMBL" id="GGB52754.1"/>
    </source>
</evidence>
<dbReference type="RefSeq" id="WP_188580623.1">
    <property type="nucleotide sequence ID" value="NZ_BMDZ01000051.1"/>
</dbReference>
<dbReference type="CDD" id="cd00641">
    <property type="entry name" value="GTP_cyclohydro2"/>
    <property type="match status" value="1"/>
</dbReference>
<feature type="binding site" evidence="9">
    <location>
        <begin position="226"/>
        <end position="230"/>
    </location>
    <ligand>
        <name>GTP</name>
        <dbReference type="ChEBI" id="CHEBI:37565"/>
    </ligand>
</feature>
<keyword evidence="12" id="KW-1185">Reference proteome</keyword>
<comment type="caution">
    <text evidence="11">The sequence shown here is derived from an EMBL/GenBank/DDBJ whole genome shotgun (WGS) entry which is preliminary data.</text>
</comment>
<comment type="cofactor">
    <cofactor evidence="9">
        <name>Zn(2+)</name>
        <dbReference type="ChEBI" id="CHEBI:29105"/>
    </cofactor>
    <text evidence="9">Binds 1 zinc ion per subunit.</text>
</comment>
<dbReference type="HAMAP" id="MF_00179">
    <property type="entry name" value="RibA"/>
    <property type="match status" value="1"/>
</dbReference>
<dbReference type="NCBIfam" id="NF001591">
    <property type="entry name" value="PRK00393.1"/>
    <property type="match status" value="1"/>
</dbReference>
<feature type="binding site" evidence="9">
    <location>
        <position position="242"/>
    </location>
    <ligand>
        <name>Zn(2+)</name>
        <dbReference type="ChEBI" id="CHEBI:29105"/>
        <note>catalytic</note>
    </ligand>
</feature>
<comment type="similarity">
    <text evidence="9">Belongs to the GTP cyclohydrolase II family.</text>
</comment>
<evidence type="ECO:0000256" key="3">
    <source>
        <dbReference type="ARBA" id="ARBA00022723"/>
    </source>
</evidence>
<evidence type="ECO:0000313" key="12">
    <source>
        <dbReference type="Proteomes" id="UP000603352"/>
    </source>
</evidence>
<keyword evidence="5 9" id="KW-0378">Hydrolase</keyword>
<evidence type="ECO:0000256" key="7">
    <source>
        <dbReference type="ARBA" id="ARBA00023134"/>
    </source>
</evidence>